<dbReference type="EMBL" id="SSGD01000180">
    <property type="protein sequence ID" value="TXI48558.1"/>
    <property type="molecule type" value="Genomic_DNA"/>
</dbReference>
<gene>
    <name evidence="3" type="ORF">E6Q54_23510</name>
</gene>
<evidence type="ECO:0000313" key="3">
    <source>
        <dbReference type="EMBL" id="TXI48558.1"/>
    </source>
</evidence>
<evidence type="ECO:0000313" key="4">
    <source>
        <dbReference type="Proteomes" id="UP000321797"/>
    </source>
</evidence>
<protein>
    <recommendedName>
        <fullName evidence="2">PPE family C-terminal domain-containing protein</fullName>
    </recommendedName>
</protein>
<accession>A0A5C7XGP4</accession>
<proteinExistence type="predicted"/>
<dbReference type="Proteomes" id="UP000321797">
    <property type="component" value="Unassembled WGS sequence"/>
</dbReference>
<name>A0A5C7XGP4_9MYCO</name>
<dbReference type="InterPro" id="IPR022171">
    <property type="entry name" value="PPE_C"/>
</dbReference>
<comment type="caution">
    <text evidence="3">The sequence shown here is derived from an EMBL/GenBank/DDBJ whole genome shotgun (WGS) entry which is preliminary data.</text>
</comment>
<feature type="region of interest" description="Disordered" evidence="1">
    <location>
        <begin position="89"/>
        <end position="110"/>
    </location>
</feature>
<feature type="domain" description="PPE family C-terminal" evidence="2">
    <location>
        <begin position="40"/>
        <end position="118"/>
    </location>
</feature>
<organism evidence="3 4">
    <name type="scientific">Mycolicibacter arupensis</name>
    <dbReference type="NCBI Taxonomy" id="342002"/>
    <lineage>
        <taxon>Bacteria</taxon>
        <taxon>Bacillati</taxon>
        <taxon>Actinomycetota</taxon>
        <taxon>Actinomycetes</taxon>
        <taxon>Mycobacteriales</taxon>
        <taxon>Mycobacteriaceae</taxon>
        <taxon>Mycolicibacter</taxon>
    </lineage>
</organism>
<reference evidence="3 4" key="1">
    <citation type="submission" date="2018-09" db="EMBL/GenBank/DDBJ databases">
        <title>Metagenome Assembled Genomes from an Advanced Water Purification Facility.</title>
        <authorList>
            <person name="Stamps B.W."/>
            <person name="Spear J.R."/>
        </authorList>
    </citation>
    <scope>NUCLEOTIDE SEQUENCE [LARGE SCALE GENOMIC DNA]</scope>
    <source>
        <strain evidence="3">Bin_29_2</strain>
    </source>
</reference>
<evidence type="ECO:0000256" key="1">
    <source>
        <dbReference type="SAM" id="MobiDB-lite"/>
    </source>
</evidence>
<sequence>MSSFGGSAGAGSAAVGGLSSAVGAVTPVAPLASWGSAPVSAALGRAGSVGMLSVPPTWAAGATAGAVSALPSPAVSAAAGNGSSAIPAGMPVGSLGGRGGPSGNLPQYGFKPTVVARPVLAG</sequence>
<evidence type="ECO:0000259" key="2">
    <source>
        <dbReference type="Pfam" id="PF12484"/>
    </source>
</evidence>
<dbReference type="Pfam" id="PF12484">
    <property type="entry name" value="PPE-SVP"/>
    <property type="match status" value="1"/>
</dbReference>
<dbReference type="AlphaFoldDB" id="A0A5C7XGP4"/>